<dbReference type="InterPro" id="IPR050432">
    <property type="entry name" value="FAD-linked_Oxidoreductases_BP"/>
</dbReference>
<dbReference type="InterPro" id="IPR006094">
    <property type="entry name" value="Oxid_FAD_bind_N"/>
</dbReference>
<dbReference type="InParanoid" id="A0A263D7Z9"/>
<dbReference type="SUPFAM" id="SSF56176">
    <property type="entry name" value="FAD-binding/transporter-associated domain-like"/>
    <property type="match status" value="1"/>
</dbReference>
<keyword evidence="3" id="KW-0285">Flavoprotein</keyword>
<evidence type="ECO:0000313" key="8">
    <source>
        <dbReference type="Proteomes" id="UP000242444"/>
    </source>
</evidence>
<evidence type="ECO:0000313" key="7">
    <source>
        <dbReference type="EMBL" id="OZM73525.1"/>
    </source>
</evidence>
<dbReference type="GO" id="GO:0019139">
    <property type="term" value="F:cytokinin dehydrogenase activity"/>
    <property type="evidence" value="ECO:0007669"/>
    <property type="project" value="InterPro"/>
</dbReference>
<name>A0A263D7Z9_9PSEU</name>
<accession>A0A263D7Z9</accession>
<dbReference type="GO" id="GO:0009690">
    <property type="term" value="P:cytokinin metabolic process"/>
    <property type="evidence" value="ECO:0007669"/>
    <property type="project" value="InterPro"/>
</dbReference>
<dbReference type="PROSITE" id="PS51387">
    <property type="entry name" value="FAD_PCMH"/>
    <property type="match status" value="1"/>
</dbReference>
<dbReference type="AlphaFoldDB" id="A0A263D7Z9"/>
<reference evidence="7 8" key="1">
    <citation type="submission" date="2017-07" db="EMBL/GenBank/DDBJ databases">
        <title>Amycolatopsis antarcticus sp. nov., isolated from the surface of an Antarcticus brown macroalga.</title>
        <authorList>
            <person name="Wang J."/>
            <person name="Leiva S."/>
            <person name="Huang J."/>
            <person name="Huang Y."/>
        </authorList>
    </citation>
    <scope>NUCLEOTIDE SEQUENCE [LARGE SCALE GENOMIC DNA]</scope>
    <source>
        <strain evidence="7 8">AU-G6</strain>
    </source>
</reference>
<dbReference type="Gene3D" id="3.30.465.10">
    <property type="match status" value="1"/>
</dbReference>
<dbReference type="PROSITE" id="PS00862">
    <property type="entry name" value="OX2_COVAL_FAD"/>
    <property type="match status" value="1"/>
</dbReference>
<proteinExistence type="inferred from homology"/>
<dbReference type="InterPro" id="IPR016164">
    <property type="entry name" value="FAD-linked_Oxase-like_C"/>
</dbReference>
<dbReference type="Pfam" id="PF01565">
    <property type="entry name" value="FAD_binding_4"/>
    <property type="match status" value="1"/>
</dbReference>
<dbReference type="InterPro" id="IPR016167">
    <property type="entry name" value="FAD-bd_PCMH_sub1"/>
</dbReference>
<dbReference type="InterPro" id="IPR015345">
    <property type="entry name" value="Cytokinin_DH_FAD/cytokin-bd"/>
</dbReference>
<keyword evidence="5" id="KW-0560">Oxidoreductase</keyword>
<evidence type="ECO:0000256" key="4">
    <source>
        <dbReference type="ARBA" id="ARBA00022827"/>
    </source>
</evidence>
<dbReference type="PANTHER" id="PTHR13878">
    <property type="entry name" value="GULONOLACTONE OXIDASE"/>
    <property type="match status" value="1"/>
</dbReference>
<gene>
    <name evidence="7" type="ORF">CFN78_08245</name>
</gene>
<dbReference type="GO" id="GO:0071949">
    <property type="term" value="F:FAD binding"/>
    <property type="evidence" value="ECO:0007669"/>
    <property type="project" value="InterPro"/>
</dbReference>
<evidence type="ECO:0000256" key="5">
    <source>
        <dbReference type="ARBA" id="ARBA00023002"/>
    </source>
</evidence>
<dbReference type="Pfam" id="PF09265">
    <property type="entry name" value="Cytokin-bind"/>
    <property type="match status" value="1"/>
</dbReference>
<dbReference type="Gene3D" id="3.40.462.10">
    <property type="entry name" value="FAD-linked oxidases, C-terminal domain"/>
    <property type="match status" value="1"/>
</dbReference>
<dbReference type="InterPro" id="IPR016170">
    <property type="entry name" value="Cytok_DH_C_sf"/>
</dbReference>
<dbReference type="InterPro" id="IPR016166">
    <property type="entry name" value="FAD-bd_PCMH"/>
</dbReference>
<organism evidence="7 8">
    <name type="scientific">Amycolatopsis antarctica</name>
    <dbReference type="NCBI Taxonomy" id="1854586"/>
    <lineage>
        <taxon>Bacteria</taxon>
        <taxon>Bacillati</taxon>
        <taxon>Actinomycetota</taxon>
        <taxon>Actinomycetes</taxon>
        <taxon>Pseudonocardiales</taxon>
        <taxon>Pseudonocardiaceae</taxon>
        <taxon>Amycolatopsis</taxon>
    </lineage>
</organism>
<dbReference type="OrthoDB" id="6278354at2"/>
<evidence type="ECO:0000256" key="1">
    <source>
        <dbReference type="ARBA" id="ARBA00001974"/>
    </source>
</evidence>
<evidence type="ECO:0000256" key="3">
    <source>
        <dbReference type="ARBA" id="ARBA00022630"/>
    </source>
</evidence>
<dbReference type="SUPFAM" id="SSF55103">
    <property type="entry name" value="FAD-linked oxidases, C-terminal domain"/>
    <property type="match status" value="1"/>
</dbReference>
<evidence type="ECO:0000256" key="2">
    <source>
        <dbReference type="ARBA" id="ARBA00005466"/>
    </source>
</evidence>
<dbReference type="PANTHER" id="PTHR13878:SF53">
    <property type="entry name" value="CYTOKININ DEHYDROGENASE 6"/>
    <property type="match status" value="1"/>
</dbReference>
<feature type="domain" description="FAD-binding PCMH-type" evidence="6">
    <location>
        <begin position="27"/>
        <end position="197"/>
    </location>
</feature>
<dbReference type="Proteomes" id="UP000242444">
    <property type="component" value="Unassembled WGS sequence"/>
</dbReference>
<comment type="similarity">
    <text evidence="2">Belongs to the oxygen-dependent FAD-linked oxidoreductase family.</text>
</comment>
<keyword evidence="8" id="KW-1185">Reference proteome</keyword>
<protein>
    <recommendedName>
        <fullName evidence="6">FAD-binding PCMH-type domain-containing protein</fullName>
    </recommendedName>
</protein>
<comment type="caution">
    <text evidence="7">The sequence shown here is derived from an EMBL/GenBank/DDBJ whole genome shotgun (WGS) entry which is preliminary data.</text>
</comment>
<dbReference type="RefSeq" id="WP_094862041.1">
    <property type="nucleotide sequence ID" value="NZ_NKYE01000004.1"/>
</dbReference>
<evidence type="ECO:0000259" key="6">
    <source>
        <dbReference type="PROSITE" id="PS51387"/>
    </source>
</evidence>
<comment type="cofactor">
    <cofactor evidence="1">
        <name>FAD</name>
        <dbReference type="ChEBI" id="CHEBI:57692"/>
    </cofactor>
</comment>
<keyword evidence="4" id="KW-0274">FAD</keyword>
<dbReference type="InterPro" id="IPR036318">
    <property type="entry name" value="FAD-bd_PCMH-like_sf"/>
</dbReference>
<dbReference type="InterPro" id="IPR016169">
    <property type="entry name" value="FAD-bd_PCMH_sub2"/>
</dbReference>
<dbReference type="Gene3D" id="3.30.43.10">
    <property type="entry name" value="Uridine Diphospho-n-acetylenolpyruvylglucosamine Reductase, domain 2"/>
    <property type="match status" value="2"/>
</dbReference>
<dbReference type="EMBL" id="NKYE01000004">
    <property type="protein sequence ID" value="OZM73525.1"/>
    <property type="molecule type" value="Genomic_DNA"/>
</dbReference>
<sequence length="442" mass="47470">MAAHDSGSAADGALTRPWESHDFGRTVHRMPRRVARPSTVEEVAELVRGARGEGIGVAARGRGHGMNGHGLVEDGLLIDLGDLDDIGAVEPDRVRVGAGATWHQVLAATTAHGLTPPALTDYLHTSVGGTLSVGGVGGMALHHGMQTDNVLALEVVTGTGELVTCSPTRDRELFDTARAGIGQVGIIVRATVRLVPAFNHAKWFHLAYTDTAAMIAGQRTLLAAGTPSFLQALGAFDDTGTFIWSIDAVFFTDVPEDVTPDILGDVHATEITSDTLPYSAFADRVAPVMELRHQSGDYWAPHPWLNLYLPDAIVDAELPAVLAELTPQNMGSTGALLTYPIPTGKVTTPGIRLPEAGTAWLIAVLHSDVDKQTDGLATWERRNRDIYDRLRRSGATQYPISPPTFTAAEWREHYGTHWDTLAAVKDRTDPDRILTPGTGMWN</sequence>
<dbReference type="InterPro" id="IPR006093">
    <property type="entry name" value="Oxy_OxRdtase_FAD_BS"/>
</dbReference>